<evidence type="ECO:0000313" key="1">
    <source>
        <dbReference type="EMBL" id="NKY54531.1"/>
    </source>
</evidence>
<dbReference type="Gene3D" id="3.40.50.1240">
    <property type="entry name" value="Phosphoglycerate mutase-like"/>
    <property type="match status" value="1"/>
</dbReference>
<sequence>MRFSIILVRHAQSVPPIPTGPNDYQRPLTKAGGIQAAGLTDRLADLEPGTIVSSPYLRAVQTLEPAARVLGLQIHADGRLREWDSGIAIGPDYERHYEQSWAHPQSARPGGESLDELTQRAVTALLELGGSASRPVLVGSHGTFVSRALLGVGCSGVDWGFHRAMPMPAIYRLDFDNRGVQAAGPGL</sequence>
<dbReference type="RefSeq" id="WP_067882292.1">
    <property type="nucleotide sequence ID" value="NZ_JAAXOP010000033.1"/>
</dbReference>
<keyword evidence="2" id="KW-1185">Reference proteome</keyword>
<proteinExistence type="predicted"/>
<comment type="caution">
    <text evidence="1">The sequence shown here is derived from an EMBL/GenBank/DDBJ whole genome shotgun (WGS) entry which is preliminary data.</text>
</comment>
<dbReference type="GO" id="GO:0005737">
    <property type="term" value="C:cytoplasm"/>
    <property type="evidence" value="ECO:0007669"/>
    <property type="project" value="TreeGrafter"/>
</dbReference>
<dbReference type="EMBL" id="JAAXOP010000033">
    <property type="protein sequence ID" value="NKY54531.1"/>
    <property type="molecule type" value="Genomic_DNA"/>
</dbReference>
<dbReference type="SUPFAM" id="SSF53254">
    <property type="entry name" value="Phosphoglycerate mutase-like"/>
    <property type="match status" value="1"/>
</dbReference>
<dbReference type="PANTHER" id="PTHR48100:SF62">
    <property type="entry name" value="GLUCOSYL-3-PHOSPHOGLYCERATE PHOSPHATASE"/>
    <property type="match status" value="1"/>
</dbReference>
<dbReference type="CDD" id="cd07067">
    <property type="entry name" value="HP_PGM_like"/>
    <property type="match status" value="1"/>
</dbReference>
<dbReference type="Pfam" id="PF00300">
    <property type="entry name" value="His_Phos_1"/>
    <property type="match status" value="1"/>
</dbReference>
<dbReference type="InterPro" id="IPR050275">
    <property type="entry name" value="PGM_Phosphatase"/>
</dbReference>
<dbReference type="GO" id="GO:0016791">
    <property type="term" value="F:phosphatase activity"/>
    <property type="evidence" value="ECO:0007669"/>
    <property type="project" value="TreeGrafter"/>
</dbReference>
<dbReference type="SMART" id="SM00855">
    <property type="entry name" value="PGAM"/>
    <property type="match status" value="1"/>
</dbReference>
<dbReference type="InterPro" id="IPR029033">
    <property type="entry name" value="His_PPase_superfam"/>
</dbReference>
<dbReference type="PANTHER" id="PTHR48100">
    <property type="entry name" value="BROAD-SPECIFICITY PHOSPHATASE YOR283W-RELATED"/>
    <property type="match status" value="1"/>
</dbReference>
<dbReference type="InterPro" id="IPR013078">
    <property type="entry name" value="His_Pase_superF_clade-1"/>
</dbReference>
<evidence type="ECO:0000313" key="2">
    <source>
        <dbReference type="Proteomes" id="UP000565711"/>
    </source>
</evidence>
<dbReference type="AlphaFoldDB" id="A0A846Y9V3"/>
<dbReference type="Proteomes" id="UP000565711">
    <property type="component" value="Unassembled WGS sequence"/>
</dbReference>
<organism evidence="1 2">
    <name type="scientific">Nocardia vermiculata</name>
    <dbReference type="NCBI Taxonomy" id="257274"/>
    <lineage>
        <taxon>Bacteria</taxon>
        <taxon>Bacillati</taxon>
        <taxon>Actinomycetota</taxon>
        <taxon>Actinomycetes</taxon>
        <taxon>Mycobacteriales</taxon>
        <taxon>Nocardiaceae</taxon>
        <taxon>Nocardia</taxon>
    </lineage>
</organism>
<protein>
    <submittedName>
        <fullName evidence="1">Histidine phosphatase family protein</fullName>
    </submittedName>
</protein>
<reference evidence="1 2" key="1">
    <citation type="submission" date="2020-04" db="EMBL/GenBank/DDBJ databases">
        <title>MicrobeNet Type strains.</title>
        <authorList>
            <person name="Nicholson A.C."/>
        </authorList>
    </citation>
    <scope>NUCLEOTIDE SEQUENCE [LARGE SCALE GENOMIC DNA]</scope>
    <source>
        <strain evidence="1 2">JCM 12354</strain>
    </source>
</reference>
<accession>A0A846Y9V3</accession>
<name>A0A846Y9V3_9NOCA</name>
<gene>
    <name evidence="1" type="ORF">HGA08_30590</name>
</gene>